<feature type="region of interest" description="Disordered" evidence="1">
    <location>
        <begin position="705"/>
        <end position="815"/>
    </location>
</feature>
<feature type="region of interest" description="Disordered" evidence="1">
    <location>
        <begin position="930"/>
        <end position="952"/>
    </location>
</feature>
<feature type="compositionally biased region" description="Polar residues" evidence="1">
    <location>
        <begin position="645"/>
        <end position="662"/>
    </location>
</feature>
<feature type="compositionally biased region" description="Basic and acidic residues" evidence="1">
    <location>
        <begin position="783"/>
        <end position="802"/>
    </location>
</feature>
<feature type="compositionally biased region" description="Basic and acidic residues" evidence="1">
    <location>
        <begin position="97"/>
        <end position="109"/>
    </location>
</feature>
<feature type="compositionally biased region" description="Basic and acidic residues" evidence="1">
    <location>
        <begin position="874"/>
        <end position="892"/>
    </location>
</feature>
<dbReference type="PANTHER" id="PTHR37722:SF2">
    <property type="entry name" value="OS01G0167700 PROTEIN"/>
    <property type="match status" value="1"/>
</dbReference>
<feature type="region of interest" description="Disordered" evidence="1">
    <location>
        <begin position="453"/>
        <end position="493"/>
    </location>
</feature>
<feature type="non-terminal residue" evidence="2">
    <location>
        <position position="1"/>
    </location>
</feature>
<evidence type="ECO:0000313" key="2">
    <source>
        <dbReference type="EMBL" id="MCL7035239.1"/>
    </source>
</evidence>
<comment type="caution">
    <text evidence="2">The sequence shown here is derived from an EMBL/GenBank/DDBJ whole genome shotgun (WGS) entry which is preliminary data.</text>
</comment>
<feature type="compositionally biased region" description="Basic and acidic residues" evidence="1">
    <location>
        <begin position="476"/>
        <end position="487"/>
    </location>
</feature>
<feature type="region of interest" description="Disordered" evidence="1">
    <location>
        <begin position="871"/>
        <end position="898"/>
    </location>
</feature>
<evidence type="ECO:0000256" key="1">
    <source>
        <dbReference type="SAM" id="MobiDB-lite"/>
    </source>
</evidence>
<accession>A0AA41V8Y1</accession>
<feature type="compositionally biased region" description="Basic and acidic residues" evidence="1">
    <location>
        <begin position="505"/>
        <end position="517"/>
    </location>
</feature>
<organism evidence="2 3">
    <name type="scientific">Papaver nudicaule</name>
    <name type="common">Iceland poppy</name>
    <dbReference type="NCBI Taxonomy" id="74823"/>
    <lineage>
        <taxon>Eukaryota</taxon>
        <taxon>Viridiplantae</taxon>
        <taxon>Streptophyta</taxon>
        <taxon>Embryophyta</taxon>
        <taxon>Tracheophyta</taxon>
        <taxon>Spermatophyta</taxon>
        <taxon>Magnoliopsida</taxon>
        <taxon>Ranunculales</taxon>
        <taxon>Papaveraceae</taxon>
        <taxon>Papaveroideae</taxon>
        <taxon>Papaver</taxon>
    </lineage>
</organism>
<dbReference type="AlphaFoldDB" id="A0AA41V8Y1"/>
<keyword evidence="3" id="KW-1185">Reference proteome</keyword>
<feature type="compositionally biased region" description="Basic and acidic residues" evidence="1">
    <location>
        <begin position="740"/>
        <end position="758"/>
    </location>
</feature>
<feature type="region of interest" description="Disordered" evidence="1">
    <location>
        <begin position="645"/>
        <end position="679"/>
    </location>
</feature>
<protein>
    <submittedName>
        <fullName evidence="2">Uncharacterized protein</fullName>
    </submittedName>
</protein>
<dbReference type="PANTHER" id="PTHR37722">
    <property type="entry name" value="OS01G0167700 PROTEIN"/>
    <property type="match status" value="1"/>
</dbReference>
<feature type="region of interest" description="Disordered" evidence="1">
    <location>
        <begin position="505"/>
        <end position="526"/>
    </location>
</feature>
<feature type="compositionally biased region" description="Polar residues" evidence="1">
    <location>
        <begin position="82"/>
        <end position="96"/>
    </location>
</feature>
<evidence type="ECO:0000313" key="3">
    <source>
        <dbReference type="Proteomes" id="UP001177140"/>
    </source>
</evidence>
<proteinExistence type="predicted"/>
<feature type="region of interest" description="Disordered" evidence="1">
    <location>
        <begin position="63"/>
        <end position="109"/>
    </location>
</feature>
<reference evidence="2" key="1">
    <citation type="submission" date="2022-03" db="EMBL/GenBank/DDBJ databases">
        <title>A functionally conserved STORR gene fusion in Papaver species that diverged 16.8 million years ago.</title>
        <authorList>
            <person name="Catania T."/>
        </authorList>
    </citation>
    <scope>NUCLEOTIDE SEQUENCE</scope>
    <source>
        <strain evidence="2">S-191538</strain>
    </source>
</reference>
<dbReference type="Proteomes" id="UP001177140">
    <property type="component" value="Unassembled WGS sequence"/>
</dbReference>
<name>A0AA41V8Y1_PAPNU</name>
<dbReference type="EMBL" id="JAJJMA010154791">
    <property type="protein sequence ID" value="MCL7035239.1"/>
    <property type="molecule type" value="Genomic_DNA"/>
</dbReference>
<gene>
    <name evidence="2" type="ORF">MKW94_022679</name>
</gene>
<sequence length="989" mass="111908">AQGDNSGCTNVKATDDTTLRVSPVNYQLPEDIHKATEIPVLSFSPVNCQLQKDTTSILSAIETKSPAKEERSAFPRKKYSSDPHNITSFHKYSSNKNGDKSDCRKKATETRKNSEFSLLDLLGEDGSNEKAEESPVQECHVAFSVEGLGKTRMETPVHSPQQQCRFPLPPKAAKRHLSSNKYKMNELNQNAVLYDVDMPTSHSSFDLPFNPRDIRDDHVNTGGANLSVKDCKPLNGLDFKLNSLFAEECFDSNLEDKSEDPWNARMGFLDDDSSDEKMLDESTTRQLFETDYSSDDFCRENTYDRHAFAFEDPYLQKRENISDMHEFTFEDPYRQKRENSHSIHAFDFEDPYLQKRSSLKHVKNIYNTHEFAFEDPYLQKRCGRSVKTPRDISSGFEPTAPFLEHLHSIKDKDFITFDATRCTDRKWDVNEPAWSYFENEDLMDNMSLLSEESSSSTAGWGGNAKHSTLDPMGLEDSVRKRESDRHLTPGSMYNTKNLYAERKGYTDRSDIHQRKNSDGSGTQTRVTKLSRRKEIFKVKKDLTPKFNALYGEEYPSVDMEISHNSFLRTPLESDPTSLDCKFGSEGLSSVYPHSNLYTNKQPLGKRHAPDAPSKQAPPFSFEEDIFQQPLSPVHSDPHSFWTTESLSRKLGTSPSKLYTNKHTVGKRRTPDAPSKQSPPFRFEEDVFQQPLSPVHSVNSFSITEPIPRKLDTPQMSRTKGALSYSSHPIDPLGGAACPDVARERNDSTECEDRPEHQQSDAPSKQDPPCSSEKDVFQQPLSSEHSDPHRFSIAEPILSKHDTPQMSRPEGEPPYLSHIIDPHGGAALPALARERNDSTECEDRPEHRQTDCGFIPETEKEVSVGNSGLLSQYEKTVDDSENSRANRESKAIDSSDISEETSCVAKEIPDKNEICMADIRHHFHAGLPLPIQSETTGNEEPEELETAVGGKREKSKNTAYMVMLESYVLQLLCVQKVLKKEPSEHEPLSQ</sequence>